<keyword evidence="8" id="KW-1185">Reference proteome</keyword>
<feature type="transmembrane region" description="Helical" evidence="5">
    <location>
        <begin position="106"/>
        <end position="125"/>
    </location>
</feature>
<feature type="transmembrane region" description="Helical" evidence="5">
    <location>
        <begin position="79"/>
        <end position="99"/>
    </location>
</feature>
<feature type="transmembrane region" description="Helical" evidence="5">
    <location>
        <begin position="183"/>
        <end position="199"/>
    </location>
</feature>
<protein>
    <submittedName>
        <fullName evidence="7">O-antigen ligase family protein</fullName>
    </submittedName>
</protein>
<dbReference type="InterPro" id="IPR007016">
    <property type="entry name" value="O-antigen_ligase-rel_domated"/>
</dbReference>
<feature type="transmembrane region" description="Helical" evidence="5">
    <location>
        <begin position="417"/>
        <end position="436"/>
    </location>
</feature>
<organism evidence="7 8">
    <name type="scientific">Luteimonas notoginsengisoli</name>
    <dbReference type="NCBI Taxonomy" id="1578200"/>
    <lineage>
        <taxon>Bacteria</taxon>
        <taxon>Pseudomonadati</taxon>
        <taxon>Pseudomonadota</taxon>
        <taxon>Gammaproteobacteria</taxon>
        <taxon>Lysobacterales</taxon>
        <taxon>Lysobacteraceae</taxon>
        <taxon>Luteimonas</taxon>
    </lineage>
</organism>
<evidence type="ECO:0000256" key="4">
    <source>
        <dbReference type="ARBA" id="ARBA00023136"/>
    </source>
</evidence>
<keyword evidence="3 5" id="KW-1133">Transmembrane helix</keyword>
<feature type="transmembrane region" description="Helical" evidence="5">
    <location>
        <begin position="380"/>
        <end position="396"/>
    </location>
</feature>
<dbReference type="PANTHER" id="PTHR37422">
    <property type="entry name" value="TEICHURONIC ACID BIOSYNTHESIS PROTEIN TUAE"/>
    <property type="match status" value="1"/>
</dbReference>
<feature type="transmembrane region" description="Helical" evidence="5">
    <location>
        <begin position="292"/>
        <end position="315"/>
    </location>
</feature>
<accession>A0ABV7UVW0</accession>
<dbReference type="EMBL" id="JBHRYF010000012">
    <property type="protein sequence ID" value="MFC3661142.1"/>
    <property type="molecule type" value="Genomic_DNA"/>
</dbReference>
<evidence type="ECO:0000256" key="1">
    <source>
        <dbReference type="ARBA" id="ARBA00004141"/>
    </source>
</evidence>
<feature type="transmembrane region" description="Helical" evidence="5">
    <location>
        <begin position="219"/>
        <end position="239"/>
    </location>
</feature>
<proteinExistence type="predicted"/>
<evidence type="ECO:0000256" key="5">
    <source>
        <dbReference type="SAM" id="Phobius"/>
    </source>
</evidence>
<evidence type="ECO:0000256" key="2">
    <source>
        <dbReference type="ARBA" id="ARBA00022692"/>
    </source>
</evidence>
<feature type="transmembrane region" description="Helical" evidence="5">
    <location>
        <begin position="356"/>
        <end position="374"/>
    </location>
</feature>
<reference evidence="8" key="1">
    <citation type="journal article" date="2019" name="Int. J. Syst. Evol. Microbiol.">
        <title>The Global Catalogue of Microorganisms (GCM) 10K type strain sequencing project: providing services to taxonomists for standard genome sequencing and annotation.</title>
        <authorList>
            <consortium name="The Broad Institute Genomics Platform"/>
            <consortium name="The Broad Institute Genome Sequencing Center for Infectious Disease"/>
            <person name="Wu L."/>
            <person name="Ma J."/>
        </authorList>
    </citation>
    <scope>NUCLEOTIDE SEQUENCE [LARGE SCALE GENOMIC DNA]</scope>
    <source>
        <strain evidence="8">KCTC 42211</strain>
    </source>
</reference>
<keyword evidence="2 5" id="KW-0812">Transmembrane</keyword>
<dbReference type="Pfam" id="PF04932">
    <property type="entry name" value="Wzy_C"/>
    <property type="match status" value="1"/>
</dbReference>
<dbReference type="GO" id="GO:0016874">
    <property type="term" value="F:ligase activity"/>
    <property type="evidence" value="ECO:0007669"/>
    <property type="project" value="UniProtKB-KW"/>
</dbReference>
<dbReference type="PANTHER" id="PTHR37422:SF13">
    <property type="entry name" value="LIPOPOLYSACCHARIDE BIOSYNTHESIS PROTEIN PA4999-RELATED"/>
    <property type="match status" value="1"/>
</dbReference>
<dbReference type="RefSeq" id="WP_386712021.1">
    <property type="nucleotide sequence ID" value="NZ_JBHRYF010000012.1"/>
</dbReference>
<name>A0ABV7UVW0_9GAMM</name>
<dbReference type="InterPro" id="IPR051533">
    <property type="entry name" value="WaaL-like"/>
</dbReference>
<feature type="transmembrane region" description="Helical" evidence="5">
    <location>
        <begin position="157"/>
        <end position="176"/>
    </location>
</feature>
<feature type="domain" description="O-antigen ligase-related" evidence="6">
    <location>
        <begin position="191"/>
        <end position="308"/>
    </location>
</feature>
<keyword evidence="4 5" id="KW-0472">Membrane</keyword>
<evidence type="ECO:0000313" key="7">
    <source>
        <dbReference type="EMBL" id="MFC3661142.1"/>
    </source>
</evidence>
<comment type="subcellular location">
    <subcellularLocation>
        <location evidence="1">Membrane</location>
        <topology evidence="1">Multi-pass membrane protein</topology>
    </subcellularLocation>
</comment>
<evidence type="ECO:0000313" key="8">
    <source>
        <dbReference type="Proteomes" id="UP001595724"/>
    </source>
</evidence>
<evidence type="ECO:0000259" key="6">
    <source>
        <dbReference type="Pfam" id="PF04932"/>
    </source>
</evidence>
<feature type="transmembrane region" description="Helical" evidence="5">
    <location>
        <begin position="26"/>
        <end position="44"/>
    </location>
</feature>
<dbReference type="Proteomes" id="UP001595724">
    <property type="component" value="Unassembled WGS sequence"/>
</dbReference>
<comment type="caution">
    <text evidence="7">The sequence shown here is derived from an EMBL/GenBank/DDBJ whole genome shotgun (WGS) entry which is preliminary data.</text>
</comment>
<keyword evidence="7" id="KW-0436">Ligase</keyword>
<gene>
    <name evidence="7" type="ORF">ACFOM9_13825</name>
</gene>
<sequence>MFIFIGIYLALVLLRPQDYPVWAEQMAGIPLLPISLAMAAMFWALSPQKSFDAPQYLLLPVFMVFAMLTKIANGWVGGIVLIVAYFGPVVMAFFLMANALDSRRRLVAMMAVFTVCAGIMSLHGIEQVQLGVGWTGIGLSQETRIQYVGIFNDPNDLGMVFIMCLPMAMLLAGRGGLFGLRRLFWLTVAGVLVYGVYLTDSRGTLLALVVMLGVYAWRRYGMMAAGGLGAVALVGLMALPSRLQELEVSEDSAAGRVDAWYEGLQMFFADPVFGIGAGGYSDLDQLTAHNSFVLVLTETGFIGFMLWLAFIGYGVRMLLAVLNAPSDIVLTGWIPDDMPDGEVAELQQAWTFDRKLGLTLFLSVCGFFACAFFLSRGYVVILYLQAAMIVAYYTLMRRRYPGLPEFKLGNDLLRWPIYAVIGVVLLFIIVKVLLAFA</sequence>
<evidence type="ECO:0000256" key="3">
    <source>
        <dbReference type="ARBA" id="ARBA00022989"/>
    </source>
</evidence>